<comment type="caution">
    <text evidence="2">The sequence shown here is derived from an EMBL/GenBank/DDBJ whole genome shotgun (WGS) entry which is preliminary data.</text>
</comment>
<dbReference type="AlphaFoldDB" id="A0ABD3QR48"/>
<organism evidence="2 3">
    <name type="scientific">Cyclotella cryptica</name>
    <dbReference type="NCBI Taxonomy" id="29204"/>
    <lineage>
        <taxon>Eukaryota</taxon>
        <taxon>Sar</taxon>
        <taxon>Stramenopiles</taxon>
        <taxon>Ochrophyta</taxon>
        <taxon>Bacillariophyta</taxon>
        <taxon>Coscinodiscophyceae</taxon>
        <taxon>Thalassiosirophycidae</taxon>
        <taxon>Stephanodiscales</taxon>
        <taxon>Stephanodiscaceae</taxon>
        <taxon>Cyclotella</taxon>
    </lineage>
</organism>
<evidence type="ECO:0000313" key="3">
    <source>
        <dbReference type="Proteomes" id="UP001516023"/>
    </source>
</evidence>
<keyword evidence="3" id="KW-1185">Reference proteome</keyword>
<evidence type="ECO:0000313" key="2">
    <source>
        <dbReference type="EMBL" id="KAL3802648.1"/>
    </source>
</evidence>
<evidence type="ECO:0000256" key="1">
    <source>
        <dbReference type="SAM" id="MobiDB-lite"/>
    </source>
</evidence>
<dbReference type="EMBL" id="JABMIG020000018">
    <property type="protein sequence ID" value="KAL3802648.1"/>
    <property type="molecule type" value="Genomic_DNA"/>
</dbReference>
<feature type="region of interest" description="Disordered" evidence="1">
    <location>
        <begin position="294"/>
        <end position="315"/>
    </location>
</feature>
<feature type="compositionally biased region" description="Acidic residues" evidence="1">
    <location>
        <begin position="303"/>
        <end position="315"/>
    </location>
</feature>
<name>A0ABD3QR48_9STRA</name>
<dbReference type="Proteomes" id="UP001516023">
    <property type="component" value="Unassembled WGS sequence"/>
</dbReference>
<sequence length="315" mass="36574">MIQRSLLRSTTHVPNLPRQRYQHHCNYNPHRFSSASNVTSNVHPVSNNHDDELHSRQSALYDEASSLTRALYRRCVKSVKVLAQCNQQDEENFAARENSELTQFDTSSSSSSNTKDTKSNHISLMSPPVNRANELSSRANYYAGFCREHFEGHWNLLGIHGFHMGSESGGSTTMMHGLGHVVGGQENNRYQGGHHHLGGQMESQYVGRYGASSHDEKERDNHHYLWREEQIQQFVYLIRSGEEKRTWILQDYDFDDPCRRDGWPQELERRLQEFEGDANLLVREMYHKRGWTHSDDIDRTNMMDDDDDSEDEDDL</sequence>
<reference evidence="2 3" key="1">
    <citation type="journal article" date="2020" name="G3 (Bethesda)">
        <title>Improved Reference Genome for Cyclotella cryptica CCMP332, a Model for Cell Wall Morphogenesis, Salinity Adaptation, and Lipid Production in Diatoms (Bacillariophyta).</title>
        <authorList>
            <person name="Roberts W.R."/>
            <person name="Downey K.M."/>
            <person name="Ruck E.C."/>
            <person name="Traller J.C."/>
            <person name="Alverson A.J."/>
        </authorList>
    </citation>
    <scope>NUCLEOTIDE SEQUENCE [LARGE SCALE GENOMIC DNA]</scope>
    <source>
        <strain evidence="2 3">CCMP332</strain>
    </source>
</reference>
<accession>A0ABD3QR48</accession>
<feature type="region of interest" description="Disordered" evidence="1">
    <location>
        <begin position="96"/>
        <end position="128"/>
    </location>
</feature>
<proteinExistence type="predicted"/>
<gene>
    <name evidence="2" type="ORF">HJC23_011972</name>
</gene>
<feature type="compositionally biased region" description="Low complexity" evidence="1">
    <location>
        <begin position="105"/>
        <end position="114"/>
    </location>
</feature>
<protein>
    <submittedName>
        <fullName evidence="2">Uncharacterized protein</fullName>
    </submittedName>
</protein>